<keyword evidence="4" id="KW-0812">Transmembrane</keyword>
<evidence type="ECO:0000256" key="1">
    <source>
        <dbReference type="ARBA" id="ARBA00022723"/>
    </source>
</evidence>
<gene>
    <name evidence="6" type="ordered locus">trd_1337</name>
</gene>
<keyword evidence="2" id="KW-0186">Copper</keyword>
<dbReference type="AlphaFoldDB" id="B9L2D4"/>
<evidence type="ECO:0000256" key="4">
    <source>
        <dbReference type="SAM" id="Phobius"/>
    </source>
</evidence>
<keyword evidence="4" id="KW-1133">Transmembrane helix</keyword>
<keyword evidence="1" id="KW-0479">Metal-binding</keyword>
<dbReference type="RefSeq" id="WP_015922285.1">
    <property type="nucleotide sequence ID" value="NC_011959.1"/>
</dbReference>
<reference evidence="6 7" key="1">
    <citation type="journal article" date="2009" name="PLoS ONE">
        <title>Complete genome sequence of the aerobic CO-oxidizing thermophile Thermomicrobium roseum.</title>
        <authorList>
            <person name="Wu D."/>
            <person name="Raymond J."/>
            <person name="Wu M."/>
            <person name="Chatterji S."/>
            <person name="Ren Q."/>
            <person name="Graham J.E."/>
            <person name="Bryant D.A."/>
            <person name="Robb F."/>
            <person name="Colman A."/>
            <person name="Tallon L.J."/>
            <person name="Badger J.H."/>
            <person name="Madupu R."/>
            <person name="Ward N.L."/>
            <person name="Eisen J.A."/>
        </authorList>
    </citation>
    <scope>NUCLEOTIDE SEQUENCE [LARGE SCALE GENOMIC DNA]</scope>
    <source>
        <strain evidence="7">ATCC 27502 / DSM 5159 / P-2</strain>
    </source>
</reference>
<dbReference type="STRING" id="309801.trd_1337"/>
<dbReference type="InterPro" id="IPR008972">
    <property type="entry name" value="Cupredoxin"/>
</dbReference>
<accession>B9L2D4</accession>
<dbReference type="eggNOG" id="COG4454">
    <property type="taxonomic scope" value="Bacteria"/>
</dbReference>
<keyword evidence="7" id="KW-1185">Reference proteome</keyword>
<proteinExistence type="predicted"/>
<protein>
    <submittedName>
        <fullName evidence="6">Copper binding proteins, plastocyanin/azurin family</fullName>
    </submittedName>
</protein>
<feature type="compositionally biased region" description="Pro residues" evidence="3">
    <location>
        <begin position="146"/>
        <end position="200"/>
    </location>
</feature>
<dbReference type="PANTHER" id="PTHR38439">
    <property type="entry name" value="AURACYANIN-B"/>
    <property type="match status" value="1"/>
</dbReference>
<dbReference type="InterPro" id="IPR028096">
    <property type="entry name" value="EfeO_Cupredoxin"/>
</dbReference>
<dbReference type="Proteomes" id="UP000000447">
    <property type="component" value="Chromosome"/>
</dbReference>
<evidence type="ECO:0000313" key="7">
    <source>
        <dbReference type="Proteomes" id="UP000000447"/>
    </source>
</evidence>
<feature type="region of interest" description="Disordered" evidence="3">
    <location>
        <begin position="143"/>
        <end position="208"/>
    </location>
</feature>
<evidence type="ECO:0000256" key="2">
    <source>
        <dbReference type="ARBA" id="ARBA00023008"/>
    </source>
</evidence>
<dbReference type="EMBL" id="CP001275">
    <property type="protein sequence ID" value="ACM05290.1"/>
    <property type="molecule type" value="Genomic_DNA"/>
</dbReference>
<evidence type="ECO:0000313" key="6">
    <source>
        <dbReference type="EMBL" id="ACM05290.1"/>
    </source>
</evidence>
<dbReference type="HOGENOM" id="CLU_1155961_0_0_0"/>
<dbReference type="Gene3D" id="2.60.40.420">
    <property type="entry name" value="Cupredoxins - blue copper proteins"/>
    <property type="match status" value="1"/>
</dbReference>
<dbReference type="Pfam" id="PF13473">
    <property type="entry name" value="Cupredoxin_1"/>
    <property type="match status" value="1"/>
</dbReference>
<dbReference type="KEGG" id="tro:trd_1337"/>
<keyword evidence="4" id="KW-0472">Membrane</keyword>
<evidence type="ECO:0000256" key="3">
    <source>
        <dbReference type="SAM" id="MobiDB-lite"/>
    </source>
</evidence>
<name>B9L2D4_THERP</name>
<evidence type="ECO:0000259" key="5">
    <source>
        <dbReference type="Pfam" id="PF13473"/>
    </source>
</evidence>
<dbReference type="InterPro" id="IPR050845">
    <property type="entry name" value="Cu-binding_ET"/>
</dbReference>
<dbReference type="GO" id="GO:0046872">
    <property type="term" value="F:metal ion binding"/>
    <property type="evidence" value="ECO:0007669"/>
    <property type="project" value="UniProtKB-KW"/>
</dbReference>
<organism evidence="6 7">
    <name type="scientific">Thermomicrobium roseum (strain ATCC 27502 / DSM 5159 / P-2)</name>
    <dbReference type="NCBI Taxonomy" id="309801"/>
    <lineage>
        <taxon>Bacteria</taxon>
        <taxon>Pseudomonadati</taxon>
        <taxon>Thermomicrobiota</taxon>
        <taxon>Thermomicrobia</taxon>
        <taxon>Thermomicrobiales</taxon>
        <taxon>Thermomicrobiaceae</taxon>
        <taxon>Thermomicrobium</taxon>
    </lineage>
</organism>
<dbReference type="SUPFAM" id="SSF49503">
    <property type="entry name" value="Cupredoxins"/>
    <property type="match status" value="1"/>
</dbReference>
<sequence length="240" mass="25518">MGRFTRQQTFLLALLFTLGLLVVPRSVAWALDAPARDRSFLATAPDTSVAITLTEFTITPASITVPLGEPVTFVVTNAGGAQHNLVVELESRGIEQRLFATNLLPGETRRVTFTFDASGNWEMYCPVGNHRALGMQGTIRVTPRATPTPEPTVLPVTPEPTPLTTPEPLPIPTPTLVPPPTPRTVPSPTPPAQLAPPTGRPPDHHSEGPSVLLGLSLLLAGLAGLLVIRRHSTRRGAPSG</sequence>
<feature type="domain" description="EfeO-type cupredoxin-like" evidence="5">
    <location>
        <begin position="36"/>
        <end position="130"/>
    </location>
</feature>
<feature type="transmembrane region" description="Helical" evidence="4">
    <location>
        <begin position="210"/>
        <end position="228"/>
    </location>
</feature>
<dbReference type="PANTHER" id="PTHR38439:SF3">
    <property type="entry name" value="COPPER-RESISTANT CUPROPROTEIN COPI"/>
    <property type="match status" value="1"/>
</dbReference>